<proteinExistence type="predicted"/>
<sequence length="151" mass="17391">MAAHLNPDSPWYRPPPDVSKGIPRLRGTINAGLLVSNEEGRRWFKQKYGIELADHHRQDMNVPLRLSNILRDEGMALGCIFAPRRSDPFVSDFLVITQCLSGCWRNDGPDNYEEVLMEDVKPMETAHEERIKMWLEKELGIKTSGFKGYFE</sequence>
<protein>
    <submittedName>
        <fullName evidence="1">Uncharacterized protein</fullName>
    </submittedName>
</protein>
<name>A0A9P5TFW4_GYMJU</name>
<dbReference type="EMBL" id="JADNYJ010000190">
    <property type="protein sequence ID" value="KAF8875876.1"/>
    <property type="molecule type" value="Genomic_DNA"/>
</dbReference>
<accession>A0A9P5TFW4</accession>
<organism evidence="1 2">
    <name type="scientific">Gymnopilus junonius</name>
    <name type="common">Spectacular rustgill mushroom</name>
    <name type="synonym">Gymnopilus spectabilis subsp. junonius</name>
    <dbReference type="NCBI Taxonomy" id="109634"/>
    <lineage>
        <taxon>Eukaryota</taxon>
        <taxon>Fungi</taxon>
        <taxon>Dikarya</taxon>
        <taxon>Basidiomycota</taxon>
        <taxon>Agaricomycotina</taxon>
        <taxon>Agaricomycetes</taxon>
        <taxon>Agaricomycetidae</taxon>
        <taxon>Agaricales</taxon>
        <taxon>Agaricineae</taxon>
        <taxon>Hymenogastraceae</taxon>
        <taxon>Gymnopilus</taxon>
    </lineage>
</organism>
<keyword evidence="2" id="KW-1185">Reference proteome</keyword>
<reference evidence="1" key="1">
    <citation type="submission" date="2020-11" db="EMBL/GenBank/DDBJ databases">
        <authorList>
            <consortium name="DOE Joint Genome Institute"/>
            <person name="Ahrendt S."/>
            <person name="Riley R."/>
            <person name="Andreopoulos W."/>
            <person name="LaButti K."/>
            <person name="Pangilinan J."/>
            <person name="Ruiz-duenas F.J."/>
            <person name="Barrasa J.M."/>
            <person name="Sanchez-Garcia M."/>
            <person name="Camarero S."/>
            <person name="Miyauchi S."/>
            <person name="Serrano A."/>
            <person name="Linde D."/>
            <person name="Babiker R."/>
            <person name="Drula E."/>
            <person name="Ayuso-Fernandez I."/>
            <person name="Pacheco R."/>
            <person name="Padilla G."/>
            <person name="Ferreira P."/>
            <person name="Barriuso J."/>
            <person name="Kellner H."/>
            <person name="Castanera R."/>
            <person name="Alfaro M."/>
            <person name="Ramirez L."/>
            <person name="Pisabarro A.G."/>
            <person name="Kuo A."/>
            <person name="Tritt A."/>
            <person name="Lipzen A."/>
            <person name="He G."/>
            <person name="Yan M."/>
            <person name="Ng V."/>
            <person name="Cullen D."/>
            <person name="Martin F."/>
            <person name="Rosso M.-N."/>
            <person name="Henrissat B."/>
            <person name="Hibbett D."/>
            <person name="Martinez A.T."/>
            <person name="Grigoriev I.V."/>
        </authorList>
    </citation>
    <scope>NUCLEOTIDE SEQUENCE</scope>
    <source>
        <strain evidence="1">AH 44721</strain>
    </source>
</reference>
<dbReference type="AlphaFoldDB" id="A0A9P5TFW4"/>
<dbReference type="OrthoDB" id="2937696at2759"/>
<evidence type="ECO:0000313" key="2">
    <source>
        <dbReference type="Proteomes" id="UP000724874"/>
    </source>
</evidence>
<gene>
    <name evidence="1" type="ORF">CPB84DRAFT_438957</name>
</gene>
<comment type="caution">
    <text evidence="1">The sequence shown here is derived from an EMBL/GenBank/DDBJ whole genome shotgun (WGS) entry which is preliminary data.</text>
</comment>
<evidence type="ECO:0000313" key="1">
    <source>
        <dbReference type="EMBL" id="KAF8875876.1"/>
    </source>
</evidence>
<dbReference type="Proteomes" id="UP000724874">
    <property type="component" value="Unassembled WGS sequence"/>
</dbReference>